<dbReference type="Pfam" id="PF04352">
    <property type="entry name" value="ProQ"/>
    <property type="match status" value="1"/>
</dbReference>
<dbReference type="GO" id="GO:0003723">
    <property type="term" value="F:RNA binding"/>
    <property type="evidence" value="ECO:0007669"/>
    <property type="project" value="UniProtKB-KW"/>
</dbReference>
<evidence type="ECO:0000259" key="2">
    <source>
        <dbReference type="SMART" id="SM00945"/>
    </source>
</evidence>
<evidence type="ECO:0000313" key="4">
    <source>
        <dbReference type="Proteomes" id="UP000515832"/>
    </source>
</evidence>
<name>A0A7G7WX94_9CAUD</name>
<accession>A0A7G7WX94</accession>
<dbReference type="Proteomes" id="UP000515832">
    <property type="component" value="Segment"/>
</dbReference>
<evidence type="ECO:0000256" key="1">
    <source>
        <dbReference type="ARBA" id="ARBA00022884"/>
    </source>
</evidence>
<organism evidence="3 4">
    <name type="scientific">Rhizobium phage P9VFCI</name>
    <dbReference type="NCBI Taxonomy" id="2763531"/>
    <lineage>
        <taxon>Viruses</taxon>
        <taxon>Duplodnaviria</taxon>
        <taxon>Heunggongvirae</taxon>
        <taxon>Uroviricota</taxon>
        <taxon>Caudoviricetes</taxon>
        <taxon>Pootjesviridae</taxon>
        <taxon>Innesvirus</taxon>
        <taxon>Innesvirus P9VFCI</taxon>
    </lineage>
</organism>
<sequence>MQITPAELGKFKAIIHHFEKLQDSFEVLSVILAEDDPRLGNLSRLKKHVAFFSEKFERDEAEKFAKKKREEDQRQLDIVRLGLALQTFFPKAFPIEAEKVIPLAIGIDRHILDFFNAGIHNVPDLEVTPGIVASALHDWTRTAPYYYSFKKHHHRYDLYGDPVEHVLQRDFNYANKKYVELTGGQQTAARKTIDELPAATPGREAELAREILNSFFSTGVLR</sequence>
<gene>
    <name evidence="3" type="ORF">P9VFCI_229</name>
</gene>
<dbReference type="Gene3D" id="1.10.1710.10">
    <property type="entry name" value="ProQ/FinO domain"/>
    <property type="match status" value="1"/>
</dbReference>
<dbReference type="InterPro" id="IPR016103">
    <property type="entry name" value="ProQ/FinO"/>
</dbReference>
<dbReference type="SUPFAM" id="SSF48657">
    <property type="entry name" value="FinO-like"/>
    <property type="match status" value="1"/>
</dbReference>
<dbReference type="InterPro" id="IPR036442">
    <property type="entry name" value="ProQ/FinO_sf"/>
</dbReference>
<keyword evidence="1" id="KW-0694">RNA-binding</keyword>
<protein>
    <submittedName>
        <fullName evidence="3">ProP/ProQ/FinO family protein</fullName>
    </submittedName>
</protein>
<feature type="domain" description="ProQ/FinO" evidence="2">
    <location>
        <begin position="74"/>
        <end position="194"/>
    </location>
</feature>
<keyword evidence="4" id="KW-1185">Reference proteome</keyword>
<proteinExistence type="predicted"/>
<dbReference type="EMBL" id="MT778839">
    <property type="protein sequence ID" value="QNH71838.1"/>
    <property type="molecule type" value="Genomic_DNA"/>
</dbReference>
<reference evidence="3 4" key="1">
    <citation type="submission" date="2020-07" db="EMBL/GenBank/DDBJ databases">
        <title>Complete genome sequence of Rhizobium leguminosarum bacteriophage vB_RlegM_P9VFCI.</title>
        <authorList>
            <person name="Gunathilake D."/>
            <person name="Bhat S."/>
            <person name="Yost C.K."/>
            <person name="Hynes M.F."/>
        </authorList>
    </citation>
    <scope>NUCLEOTIDE SEQUENCE [LARGE SCALE GENOMIC DNA]</scope>
</reference>
<dbReference type="SMART" id="SM00945">
    <property type="entry name" value="ProQ"/>
    <property type="match status" value="1"/>
</dbReference>
<evidence type="ECO:0000313" key="3">
    <source>
        <dbReference type="EMBL" id="QNH71838.1"/>
    </source>
</evidence>